<evidence type="ECO:0000313" key="3">
    <source>
        <dbReference type="Proteomes" id="UP000039021"/>
    </source>
</evidence>
<evidence type="ECO:0000313" key="2">
    <source>
        <dbReference type="EMBL" id="COZ94424.1"/>
    </source>
</evidence>
<accession>A0A654U3J8</accession>
<name>A0A654U3J8_MYCTX</name>
<reference evidence="2" key="1">
    <citation type="submission" date="2015-03" db="EMBL/GenBank/DDBJ databases">
        <authorList>
            <consortium name="Pathogen Informatics"/>
            <person name="Murphy D."/>
        </authorList>
    </citation>
    <scope>NUCLEOTIDE SEQUENCE</scope>
    <source>
        <strain evidence="2">N09902308</strain>
    </source>
</reference>
<dbReference type="AlphaFoldDB" id="A0A654U3J8"/>
<evidence type="ECO:0000313" key="4">
    <source>
        <dbReference type="Proteomes" id="UP000046680"/>
    </source>
</evidence>
<organism evidence="1 4">
    <name type="scientific">Mycobacterium tuberculosis</name>
    <dbReference type="NCBI Taxonomy" id="1773"/>
    <lineage>
        <taxon>Bacteria</taxon>
        <taxon>Bacillati</taxon>
        <taxon>Actinomycetota</taxon>
        <taxon>Actinomycetes</taxon>
        <taxon>Mycobacteriales</taxon>
        <taxon>Mycobacteriaceae</taxon>
        <taxon>Mycobacterium</taxon>
        <taxon>Mycobacterium tuberculosis complex</taxon>
    </lineage>
</organism>
<proteinExistence type="predicted"/>
<evidence type="ECO:0000313" key="1">
    <source>
        <dbReference type="EMBL" id="CFR91090.1"/>
    </source>
</evidence>
<dbReference type="Proteomes" id="UP000039021">
    <property type="component" value="Unassembled WGS sequence"/>
</dbReference>
<sequence length="32" mass="3277">MLPGVRAFTGHVNQYCAVIDDPGLTAAMGGDV</sequence>
<protein>
    <submittedName>
        <fullName evidence="1">Uncharacterized protein</fullName>
    </submittedName>
</protein>
<dbReference type="EMBL" id="CSBK01002549">
    <property type="protein sequence ID" value="COZ94424.1"/>
    <property type="molecule type" value="Genomic_DNA"/>
</dbReference>
<dbReference type="Proteomes" id="UP000046680">
    <property type="component" value="Unassembled WGS sequence"/>
</dbReference>
<reference evidence="3 4" key="2">
    <citation type="submission" date="2015-03" db="EMBL/GenBank/DDBJ databases">
        <authorList>
            <consortium name="Pathogen Informatics"/>
        </authorList>
    </citation>
    <scope>NUCLEOTIDE SEQUENCE [LARGE SCALE GENOMIC DNA]</scope>
    <source>
        <strain evidence="1 4">C09601061</strain>
        <strain evidence="3">N09902308</strain>
    </source>
</reference>
<gene>
    <name evidence="1" type="ORF">ERS007657_02889</name>
    <name evidence="2" type="ORF">ERS007739_04269</name>
</gene>
<dbReference type="EMBL" id="CGCX01001227">
    <property type="protein sequence ID" value="CFR91090.1"/>
    <property type="molecule type" value="Genomic_DNA"/>
</dbReference>